<dbReference type="Proteomes" id="UP000299102">
    <property type="component" value="Unassembled WGS sequence"/>
</dbReference>
<protein>
    <submittedName>
        <fullName evidence="2">Probable RNA-directed DNA polymerase from transposon BS</fullName>
    </submittedName>
</protein>
<keyword evidence="2" id="KW-0808">Transferase</keyword>
<dbReference type="CDD" id="cd01650">
    <property type="entry name" value="RT_nLTR_like"/>
    <property type="match status" value="1"/>
</dbReference>
<dbReference type="AlphaFoldDB" id="A0A4C1SH77"/>
<accession>A0A4C1SH77</accession>
<keyword evidence="2" id="KW-0548">Nucleotidyltransferase</keyword>
<comment type="caution">
    <text evidence="2">The sequence shown here is derived from an EMBL/GenBank/DDBJ whole genome shotgun (WGS) entry which is preliminary data.</text>
</comment>
<sequence length="425" mass="48020">MKTLDDDGKRKNKDTRARALQREVKARVREFRNESWSDLMEEIKPSHKAFWAVTKALKTVGYTPIPPLKKPDNSVAIDDAEIAECLADSIETQCSHASPPHDIAHISRIEEEVLQNTSLEPKDDLAPVSLSEVQTLVKSFNTRKAPGLDGIHKPGKPRDLPVSYRPISLLSGLGKLFEKILKTRLSDHLLGKSLIIDEQFGFRPAHSCPQQVLRLVKYVSEGFETERSTVVVFFDVAKAFDRIRHADISHLSMSALTRQDVYQSRSSSRLHPPPLLYSAYTNDISRPSSFGVQLALFADDTALFYGSRNRSTRFTLLPLQRAIDELGQWFRKWRIEVNPISSHTIQVRVLELPTITKYMKDTSKRFFDIAGSHSNALLRAAVDCQPPPPTHLIRRLRNVLTDPPNALTAAVESLNDVNDTHDYLE</sequence>
<dbReference type="PANTHER" id="PTHR19446">
    <property type="entry name" value="REVERSE TRANSCRIPTASES"/>
    <property type="match status" value="1"/>
</dbReference>
<proteinExistence type="predicted"/>
<dbReference type="Pfam" id="PF00078">
    <property type="entry name" value="RVT_1"/>
    <property type="match status" value="1"/>
</dbReference>
<dbReference type="GO" id="GO:0003964">
    <property type="term" value="F:RNA-directed DNA polymerase activity"/>
    <property type="evidence" value="ECO:0007669"/>
    <property type="project" value="UniProtKB-KW"/>
</dbReference>
<reference evidence="2 3" key="1">
    <citation type="journal article" date="2019" name="Commun. Biol.">
        <title>The bagworm genome reveals a unique fibroin gene that provides high tensile strength.</title>
        <authorList>
            <person name="Kono N."/>
            <person name="Nakamura H."/>
            <person name="Ohtoshi R."/>
            <person name="Tomita M."/>
            <person name="Numata K."/>
            <person name="Arakawa K."/>
        </authorList>
    </citation>
    <scope>NUCLEOTIDE SEQUENCE [LARGE SCALE GENOMIC DNA]</scope>
</reference>
<dbReference type="EMBL" id="BGZK01000006">
    <property type="protein sequence ID" value="GBP00538.1"/>
    <property type="molecule type" value="Genomic_DNA"/>
</dbReference>
<dbReference type="STRING" id="151549.A0A4C1SH77"/>
<keyword evidence="2" id="KW-0695">RNA-directed DNA polymerase</keyword>
<evidence type="ECO:0000313" key="2">
    <source>
        <dbReference type="EMBL" id="GBP00538.1"/>
    </source>
</evidence>
<feature type="domain" description="Reverse transcriptase" evidence="1">
    <location>
        <begin position="151"/>
        <end position="339"/>
    </location>
</feature>
<dbReference type="OrthoDB" id="445826at2759"/>
<keyword evidence="3" id="KW-1185">Reference proteome</keyword>
<dbReference type="InterPro" id="IPR000477">
    <property type="entry name" value="RT_dom"/>
</dbReference>
<organism evidence="2 3">
    <name type="scientific">Eumeta variegata</name>
    <name type="common">Bagworm moth</name>
    <name type="synonym">Eumeta japonica</name>
    <dbReference type="NCBI Taxonomy" id="151549"/>
    <lineage>
        <taxon>Eukaryota</taxon>
        <taxon>Metazoa</taxon>
        <taxon>Ecdysozoa</taxon>
        <taxon>Arthropoda</taxon>
        <taxon>Hexapoda</taxon>
        <taxon>Insecta</taxon>
        <taxon>Pterygota</taxon>
        <taxon>Neoptera</taxon>
        <taxon>Endopterygota</taxon>
        <taxon>Lepidoptera</taxon>
        <taxon>Glossata</taxon>
        <taxon>Ditrysia</taxon>
        <taxon>Tineoidea</taxon>
        <taxon>Psychidae</taxon>
        <taxon>Oiketicinae</taxon>
        <taxon>Eumeta</taxon>
    </lineage>
</organism>
<name>A0A4C1SH77_EUMVA</name>
<evidence type="ECO:0000259" key="1">
    <source>
        <dbReference type="Pfam" id="PF00078"/>
    </source>
</evidence>
<evidence type="ECO:0000313" key="3">
    <source>
        <dbReference type="Proteomes" id="UP000299102"/>
    </source>
</evidence>
<gene>
    <name evidence="2" type="primary">RTase</name>
    <name evidence="2" type="ORF">EVAR_76847_1</name>
</gene>